<gene>
    <name evidence="1" type="ORF">FO470_17295</name>
</gene>
<reference evidence="1 2" key="1">
    <citation type="submission" date="2019-07" db="EMBL/GenBank/DDBJ databases">
        <authorList>
            <person name="Grouzdev D.S."/>
        </authorList>
    </citation>
    <scope>NUCLEOTIDE SEQUENCE [LARGE SCALE GENOMIC DNA]</scope>
    <source>
        <strain evidence="1 2">3C</strain>
    </source>
</reference>
<evidence type="ECO:0000313" key="1">
    <source>
        <dbReference type="EMBL" id="TSJ60506.1"/>
    </source>
</evidence>
<organism evidence="1 2">
    <name type="scientific">Ancylobacter moscoviensis</name>
    <dbReference type="NCBI Taxonomy" id="2597768"/>
    <lineage>
        <taxon>Bacteria</taxon>
        <taxon>Pseudomonadati</taxon>
        <taxon>Pseudomonadota</taxon>
        <taxon>Alphaproteobacteria</taxon>
        <taxon>Hyphomicrobiales</taxon>
        <taxon>Xanthobacteraceae</taxon>
        <taxon>Ancylobacter</taxon>
    </lineage>
</organism>
<sequence>MLNWLLGNGGDQDMLRLAQFQGYMPVQENMLQRAERLEATLRAIIERPDLTVEDMRRLATEALDGQ</sequence>
<protein>
    <submittedName>
        <fullName evidence="1">Uncharacterized protein</fullName>
    </submittedName>
</protein>
<evidence type="ECO:0000313" key="2">
    <source>
        <dbReference type="Proteomes" id="UP000315321"/>
    </source>
</evidence>
<dbReference type="RefSeq" id="WP_144344235.1">
    <property type="nucleotide sequence ID" value="NZ_VMBP01000006.1"/>
</dbReference>
<accession>A0ABY3DMG3</accession>
<dbReference type="Proteomes" id="UP000315321">
    <property type="component" value="Unassembled WGS sequence"/>
</dbReference>
<proteinExistence type="predicted"/>
<keyword evidence="2" id="KW-1185">Reference proteome</keyword>
<dbReference type="EMBL" id="VMBP01000006">
    <property type="protein sequence ID" value="TSJ60506.1"/>
    <property type="molecule type" value="Genomic_DNA"/>
</dbReference>
<comment type="caution">
    <text evidence="1">The sequence shown here is derived from an EMBL/GenBank/DDBJ whole genome shotgun (WGS) entry which is preliminary data.</text>
</comment>
<name>A0ABY3DMG3_9HYPH</name>